<name>A0A2M7RNL9_9BACT</name>
<evidence type="ECO:0000259" key="1">
    <source>
        <dbReference type="PROSITE" id="PS50830"/>
    </source>
</evidence>
<evidence type="ECO:0000313" key="3">
    <source>
        <dbReference type="Proteomes" id="UP000229371"/>
    </source>
</evidence>
<dbReference type="AlphaFoldDB" id="A0A2M7RNL9"/>
<dbReference type="Pfam" id="PF00565">
    <property type="entry name" value="SNase"/>
    <property type="match status" value="1"/>
</dbReference>
<dbReference type="InterPro" id="IPR016071">
    <property type="entry name" value="Staphylococal_nuclease_OB-fold"/>
</dbReference>
<dbReference type="SMART" id="SM00318">
    <property type="entry name" value="SNc"/>
    <property type="match status" value="1"/>
</dbReference>
<proteinExistence type="predicted"/>
<organism evidence="2 3">
    <name type="scientific">bacterium (Candidatus Gribaldobacteria) CG_4_10_14_0_8_um_filter_33_9</name>
    <dbReference type="NCBI Taxonomy" id="2014266"/>
    <lineage>
        <taxon>Bacteria</taxon>
        <taxon>Candidatus Gribaldobacteria</taxon>
    </lineage>
</organism>
<accession>A0A2M7RNL9</accession>
<dbReference type="InterPro" id="IPR035437">
    <property type="entry name" value="SNase_OB-fold_sf"/>
</dbReference>
<dbReference type="EMBL" id="PFMI01000025">
    <property type="protein sequence ID" value="PIZ01024.1"/>
    <property type="molecule type" value="Genomic_DNA"/>
</dbReference>
<dbReference type="Proteomes" id="UP000229371">
    <property type="component" value="Unassembled WGS sequence"/>
</dbReference>
<gene>
    <name evidence="2" type="ORF">COY61_00900</name>
</gene>
<dbReference type="SUPFAM" id="SSF50199">
    <property type="entry name" value="Staphylococcal nuclease"/>
    <property type="match status" value="1"/>
</dbReference>
<reference evidence="3" key="1">
    <citation type="submission" date="2017-09" db="EMBL/GenBank/DDBJ databases">
        <title>Depth-based differentiation of microbial function through sediment-hosted aquifers and enrichment of novel symbionts in the deep terrestrial subsurface.</title>
        <authorList>
            <person name="Probst A.J."/>
            <person name="Ladd B."/>
            <person name="Jarett J.K."/>
            <person name="Geller-Mcgrath D.E."/>
            <person name="Sieber C.M.K."/>
            <person name="Emerson J.B."/>
            <person name="Anantharaman K."/>
            <person name="Thomas B.C."/>
            <person name="Malmstrom R."/>
            <person name="Stieglmeier M."/>
            <person name="Klingl A."/>
            <person name="Woyke T."/>
            <person name="Ryan C.M."/>
            <person name="Banfield J.F."/>
        </authorList>
    </citation>
    <scope>NUCLEOTIDE SEQUENCE [LARGE SCALE GENOMIC DNA]</scope>
</reference>
<sequence length="191" mass="21931">MKKVFNGNNRFNKLFIRMFLTIIAGTLIVEGAIKISTLPKDQTSWGHSGHSECKNIPDLPDGTIKMAVKIIDGDTFLIENGYAVRILGINADEKDYSCYDAAKNKLEEFILNREVKLEKGEKNLDQYCRYLRYVFIDDKNVSLELVKNGLAIAYFFPENIKYQKEISIGEKQAKENKIGCKWLDVKPIERK</sequence>
<protein>
    <recommendedName>
        <fullName evidence="1">TNase-like domain-containing protein</fullName>
    </recommendedName>
</protein>
<comment type="caution">
    <text evidence="2">The sequence shown here is derived from an EMBL/GenBank/DDBJ whole genome shotgun (WGS) entry which is preliminary data.</text>
</comment>
<dbReference type="Gene3D" id="2.40.50.90">
    <property type="match status" value="1"/>
</dbReference>
<feature type="domain" description="TNase-like" evidence="1">
    <location>
        <begin position="69"/>
        <end position="179"/>
    </location>
</feature>
<evidence type="ECO:0000313" key="2">
    <source>
        <dbReference type="EMBL" id="PIZ01024.1"/>
    </source>
</evidence>
<dbReference type="PROSITE" id="PS50830">
    <property type="entry name" value="TNASE_3"/>
    <property type="match status" value="1"/>
</dbReference>